<gene>
    <name evidence="1" type="ORF">OUZ56_000443</name>
</gene>
<proteinExistence type="predicted"/>
<comment type="caution">
    <text evidence="1">The sequence shown here is derived from an EMBL/GenBank/DDBJ whole genome shotgun (WGS) entry which is preliminary data.</text>
</comment>
<accession>A0ABQ9ZZP4</accession>
<dbReference type="Proteomes" id="UP001234178">
    <property type="component" value="Unassembled WGS sequence"/>
</dbReference>
<name>A0ABQ9ZZP4_9CRUS</name>
<organism evidence="1 2">
    <name type="scientific">Daphnia magna</name>
    <dbReference type="NCBI Taxonomy" id="35525"/>
    <lineage>
        <taxon>Eukaryota</taxon>
        <taxon>Metazoa</taxon>
        <taxon>Ecdysozoa</taxon>
        <taxon>Arthropoda</taxon>
        <taxon>Crustacea</taxon>
        <taxon>Branchiopoda</taxon>
        <taxon>Diplostraca</taxon>
        <taxon>Cladocera</taxon>
        <taxon>Anomopoda</taxon>
        <taxon>Daphniidae</taxon>
        <taxon>Daphnia</taxon>
    </lineage>
</organism>
<reference evidence="1 2" key="1">
    <citation type="journal article" date="2023" name="Nucleic Acids Res.">
        <title>The hologenome of Daphnia magna reveals possible DNA methylation and microbiome-mediated evolution of the host genome.</title>
        <authorList>
            <person name="Chaturvedi A."/>
            <person name="Li X."/>
            <person name="Dhandapani V."/>
            <person name="Marshall H."/>
            <person name="Kissane S."/>
            <person name="Cuenca-Cambronero M."/>
            <person name="Asole G."/>
            <person name="Calvet F."/>
            <person name="Ruiz-Romero M."/>
            <person name="Marangio P."/>
            <person name="Guigo R."/>
            <person name="Rago D."/>
            <person name="Mirbahai L."/>
            <person name="Eastwood N."/>
            <person name="Colbourne J.K."/>
            <person name="Zhou J."/>
            <person name="Mallon E."/>
            <person name="Orsini L."/>
        </authorList>
    </citation>
    <scope>NUCLEOTIDE SEQUENCE [LARGE SCALE GENOMIC DNA]</scope>
    <source>
        <strain evidence="1">LRV0_1</strain>
    </source>
</reference>
<evidence type="ECO:0000313" key="1">
    <source>
        <dbReference type="EMBL" id="KAK4018382.1"/>
    </source>
</evidence>
<evidence type="ECO:0000313" key="2">
    <source>
        <dbReference type="Proteomes" id="UP001234178"/>
    </source>
</evidence>
<sequence>MQCNSPSVRPGFLDVIGQRPLWWGCQQMDADAQILLNERDKNVPTFMFKFNFIFNLVCKVFMEGTTMITTQRKIYCKNLELYMHVGEGEKLNLHGELKYFSSLVRVDLIAFKLSFPLQKIT</sequence>
<keyword evidence="2" id="KW-1185">Reference proteome</keyword>
<protein>
    <submittedName>
        <fullName evidence="1">Uncharacterized protein</fullName>
    </submittedName>
</protein>
<dbReference type="EMBL" id="JAOYFB010000036">
    <property type="protein sequence ID" value="KAK4018382.1"/>
    <property type="molecule type" value="Genomic_DNA"/>
</dbReference>